<evidence type="ECO:0000256" key="1">
    <source>
        <dbReference type="SAM" id="MobiDB-lite"/>
    </source>
</evidence>
<reference evidence="2" key="1">
    <citation type="journal article" date="2023" name="Mol. Phylogenet. Evol.">
        <title>Genome-scale phylogeny and comparative genomics of the fungal order Sordariales.</title>
        <authorList>
            <person name="Hensen N."/>
            <person name="Bonometti L."/>
            <person name="Westerberg I."/>
            <person name="Brannstrom I.O."/>
            <person name="Guillou S."/>
            <person name="Cros-Aarteil S."/>
            <person name="Calhoun S."/>
            <person name="Haridas S."/>
            <person name="Kuo A."/>
            <person name="Mondo S."/>
            <person name="Pangilinan J."/>
            <person name="Riley R."/>
            <person name="LaButti K."/>
            <person name="Andreopoulos B."/>
            <person name="Lipzen A."/>
            <person name="Chen C."/>
            <person name="Yan M."/>
            <person name="Daum C."/>
            <person name="Ng V."/>
            <person name="Clum A."/>
            <person name="Steindorff A."/>
            <person name="Ohm R.A."/>
            <person name="Martin F."/>
            <person name="Silar P."/>
            <person name="Natvig D.O."/>
            <person name="Lalanne C."/>
            <person name="Gautier V."/>
            <person name="Ament-Velasquez S.L."/>
            <person name="Kruys A."/>
            <person name="Hutchinson M.I."/>
            <person name="Powell A.J."/>
            <person name="Barry K."/>
            <person name="Miller A.N."/>
            <person name="Grigoriev I.V."/>
            <person name="Debuchy R."/>
            <person name="Gladieux P."/>
            <person name="Hiltunen Thoren M."/>
            <person name="Johannesson H."/>
        </authorList>
    </citation>
    <scope>NUCLEOTIDE SEQUENCE</scope>
    <source>
        <strain evidence="2">CBS 958.72</strain>
    </source>
</reference>
<reference evidence="2" key="2">
    <citation type="submission" date="2023-06" db="EMBL/GenBank/DDBJ databases">
        <authorList>
            <consortium name="Lawrence Berkeley National Laboratory"/>
            <person name="Haridas S."/>
            <person name="Hensen N."/>
            <person name="Bonometti L."/>
            <person name="Westerberg I."/>
            <person name="Brannstrom I.O."/>
            <person name="Guillou S."/>
            <person name="Cros-Aarteil S."/>
            <person name="Calhoun S."/>
            <person name="Kuo A."/>
            <person name="Mondo S."/>
            <person name="Pangilinan J."/>
            <person name="Riley R."/>
            <person name="Labutti K."/>
            <person name="Andreopoulos B."/>
            <person name="Lipzen A."/>
            <person name="Chen C."/>
            <person name="Yanf M."/>
            <person name="Daum C."/>
            <person name="Ng V."/>
            <person name="Clum A."/>
            <person name="Steindorff A."/>
            <person name="Ohm R."/>
            <person name="Martin F."/>
            <person name="Silar P."/>
            <person name="Natvig D."/>
            <person name="Lalanne C."/>
            <person name="Gautier V."/>
            <person name="Ament-Velasquez S.L."/>
            <person name="Kruys A."/>
            <person name="Hutchinson M.I."/>
            <person name="Powell A.J."/>
            <person name="Barry K."/>
            <person name="Miller A.N."/>
            <person name="Grigoriev I.V."/>
            <person name="Debuchy R."/>
            <person name="Gladieux P."/>
            <person name="Thoren M.H."/>
            <person name="Johannesson H."/>
        </authorList>
    </citation>
    <scope>NUCLEOTIDE SEQUENCE</scope>
    <source>
        <strain evidence="2">CBS 958.72</strain>
    </source>
</reference>
<accession>A0AAE0TT43</accession>
<evidence type="ECO:0000313" key="2">
    <source>
        <dbReference type="EMBL" id="KAK3379866.1"/>
    </source>
</evidence>
<feature type="compositionally biased region" description="Polar residues" evidence="1">
    <location>
        <begin position="115"/>
        <end position="127"/>
    </location>
</feature>
<organism evidence="2 3">
    <name type="scientific">Lasiosphaeria ovina</name>
    <dbReference type="NCBI Taxonomy" id="92902"/>
    <lineage>
        <taxon>Eukaryota</taxon>
        <taxon>Fungi</taxon>
        <taxon>Dikarya</taxon>
        <taxon>Ascomycota</taxon>
        <taxon>Pezizomycotina</taxon>
        <taxon>Sordariomycetes</taxon>
        <taxon>Sordariomycetidae</taxon>
        <taxon>Sordariales</taxon>
        <taxon>Lasiosphaeriaceae</taxon>
        <taxon>Lasiosphaeria</taxon>
    </lineage>
</organism>
<protein>
    <submittedName>
        <fullName evidence="2">Uncharacterized protein</fullName>
    </submittedName>
</protein>
<keyword evidence="3" id="KW-1185">Reference proteome</keyword>
<gene>
    <name evidence="2" type="ORF">B0T24DRAFT_172678</name>
</gene>
<dbReference type="AlphaFoldDB" id="A0AAE0TT43"/>
<dbReference type="Proteomes" id="UP001287356">
    <property type="component" value="Unassembled WGS sequence"/>
</dbReference>
<feature type="region of interest" description="Disordered" evidence="1">
    <location>
        <begin position="99"/>
        <end position="142"/>
    </location>
</feature>
<feature type="region of interest" description="Disordered" evidence="1">
    <location>
        <begin position="1"/>
        <end position="20"/>
    </location>
</feature>
<comment type="caution">
    <text evidence="2">The sequence shown here is derived from an EMBL/GenBank/DDBJ whole genome shotgun (WGS) entry which is preliminary data.</text>
</comment>
<dbReference type="EMBL" id="JAULSN010000002">
    <property type="protein sequence ID" value="KAK3379866.1"/>
    <property type="molecule type" value="Genomic_DNA"/>
</dbReference>
<proteinExistence type="predicted"/>
<feature type="region of interest" description="Disordered" evidence="1">
    <location>
        <begin position="35"/>
        <end position="59"/>
    </location>
</feature>
<sequence>MDVPSLKTLGRRGRAHASTDKTVEVVERACHYSCPANKTGHAKPATIQTPGGQHGQHGEVVAPNQTRSRFRATNRSIPSRTRFRGLSDSSRDYTCTTQTCVTRRGMPHGQRASKNRFSLGSSPSTDDNPAVPPNPTSPLSHTAATFRADSSFSTSSDLHHLPCGHEFKGQPMPNLTIPYPWGLGPEPHVPLHRTGHGRYAAVHSSFLPLLV</sequence>
<evidence type="ECO:0000313" key="3">
    <source>
        <dbReference type="Proteomes" id="UP001287356"/>
    </source>
</evidence>
<name>A0AAE0TT43_9PEZI</name>